<dbReference type="EMBL" id="LXQA010552876">
    <property type="protein sequence ID" value="MCI58855.1"/>
    <property type="molecule type" value="Genomic_DNA"/>
</dbReference>
<proteinExistence type="predicted"/>
<feature type="non-terminal residue" evidence="1">
    <location>
        <position position="50"/>
    </location>
</feature>
<evidence type="ECO:0000313" key="2">
    <source>
        <dbReference type="Proteomes" id="UP000265520"/>
    </source>
</evidence>
<evidence type="ECO:0000313" key="1">
    <source>
        <dbReference type="EMBL" id="MCI58855.1"/>
    </source>
</evidence>
<keyword evidence="2" id="KW-1185">Reference proteome</keyword>
<protein>
    <submittedName>
        <fullName evidence="1">Uncharacterized protein</fullName>
    </submittedName>
</protein>
<reference evidence="1 2" key="1">
    <citation type="journal article" date="2018" name="Front. Plant Sci.">
        <title>Red Clover (Trifolium pratense) and Zigzag Clover (T. medium) - A Picture of Genomic Similarities and Differences.</title>
        <authorList>
            <person name="Dluhosova J."/>
            <person name="Istvanek J."/>
            <person name="Nedelnik J."/>
            <person name="Repkova J."/>
        </authorList>
    </citation>
    <scope>NUCLEOTIDE SEQUENCE [LARGE SCALE GENOMIC DNA]</scope>
    <source>
        <strain evidence="2">cv. 10/8</strain>
        <tissue evidence="1">Leaf</tissue>
    </source>
</reference>
<name>A0A392TG14_9FABA</name>
<dbReference type="Proteomes" id="UP000265520">
    <property type="component" value="Unassembled WGS sequence"/>
</dbReference>
<accession>A0A392TG14</accession>
<sequence>MLAQRAYQRAMSLSFAGAMNFQVPARFLSLKPGTFKFLLASCRFLSPSEL</sequence>
<dbReference type="AlphaFoldDB" id="A0A392TG14"/>
<comment type="caution">
    <text evidence="1">The sequence shown here is derived from an EMBL/GenBank/DDBJ whole genome shotgun (WGS) entry which is preliminary data.</text>
</comment>
<organism evidence="1 2">
    <name type="scientific">Trifolium medium</name>
    <dbReference type="NCBI Taxonomy" id="97028"/>
    <lineage>
        <taxon>Eukaryota</taxon>
        <taxon>Viridiplantae</taxon>
        <taxon>Streptophyta</taxon>
        <taxon>Embryophyta</taxon>
        <taxon>Tracheophyta</taxon>
        <taxon>Spermatophyta</taxon>
        <taxon>Magnoliopsida</taxon>
        <taxon>eudicotyledons</taxon>
        <taxon>Gunneridae</taxon>
        <taxon>Pentapetalae</taxon>
        <taxon>rosids</taxon>
        <taxon>fabids</taxon>
        <taxon>Fabales</taxon>
        <taxon>Fabaceae</taxon>
        <taxon>Papilionoideae</taxon>
        <taxon>50 kb inversion clade</taxon>
        <taxon>NPAAA clade</taxon>
        <taxon>Hologalegina</taxon>
        <taxon>IRL clade</taxon>
        <taxon>Trifolieae</taxon>
        <taxon>Trifolium</taxon>
    </lineage>
</organism>